<reference evidence="2 3" key="1">
    <citation type="journal article" date="2019" name="Plant Biotechnol. J.">
        <title>The red bayberry genome and genetic basis of sex determination.</title>
        <authorList>
            <person name="Jia H.M."/>
            <person name="Jia H.J."/>
            <person name="Cai Q.L."/>
            <person name="Wang Y."/>
            <person name="Zhao H.B."/>
            <person name="Yang W.F."/>
            <person name="Wang G.Y."/>
            <person name="Li Y.H."/>
            <person name="Zhan D.L."/>
            <person name="Shen Y.T."/>
            <person name="Niu Q.F."/>
            <person name="Chang L."/>
            <person name="Qiu J."/>
            <person name="Zhao L."/>
            <person name="Xie H.B."/>
            <person name="Fu W.Y."/>
            <person name="Jin J."/>
            <person name="Li X.W."/>
            <person name="Jiao Y."/>
            <person name="Zhou C.C."/>
            <person name="Tu T."/>
            <person name="Chai C.Y."/>
            <person name="Gao J.L."/>
            <person name="Fan L.J."/>
            <person name="van de Weg E."/>
            <person name="Wang J.Y."/>
            <person name="Gao Z.S."/>
        </authorList>
    </citation>
    <scope>NUCLEOTIDE SEQUENCE [LARGE SCALE GENOMIC DNA]</scope>
    <source>
        <tissue evidence="2">Leaves</tissue>
    </source>
</reference>
<feature type="chain" id="PRO_5025404726" description="Protein RALF-like 33" evidence="1">
    <location>
        <begin position="31"/>
        <end position="109"/>
    </location>
</feature>
<comment type="caution">
    <text evidence="2">The sequence shown here is derived from an EMBL/GenBank/DDBJ whole genome shotgun (WGS) entry which is preliminary data.</text>
</comment>
<dbReference type="OrthoDB" id="1532484at2759"/>
<feature type="signal peptide" evidence="1">
    <location>
        <begin position="1"/>
        <end position="30"/>
    </location>
</feature>
<dbReference type="EMBL" id="RXIC02000024">
    <property type="protein sequence ID" value="KAB1211561.1"/>
    <property type="molecule type" value="Genomic_DNA"/>
</dbReference>
<evidence type="ECO:0000256" key="1">
    <source>
        <dbReference type="SAM" id="SignalP"/>
    </source>
</evidence>
<name>A0A6A1VFQ8_9ROSI</name>
<accession>A0A6A1VFQ8</accession>
<proteinExistence type="predicted"/>
<keyword evidence="3" id="KW-1185">Reference proteome</keyword>
<protein>
    <recommendedName>
        <fullName evidence="4">Protein RALF-like 33</fullName>
    </recommendedName>
</protein>
<keyword evidence="1" id="KW-0732">Signal</keyword>
<organism evidence="2 3">
    <name type="scientific">Morella rubra</name>
    <name type="common">Chinese bayberry</name>
    <dbReference type="NCBI Taxonomy" id="262757"/>
    <lineage>
        <taxon>Eukaryota</taxon>
        <taxon>Viridiplantae</taxon>
        <taxon>Streptophyta</taxon>
        <taxon>Embryophyta</taxon>
        <taxon>Tracheophyta</taxon>
        <taxon>Spermatophyta</taxon>
        <taxon>Magnoliopsida</taxon>
        <taxon>eudicotyledons</taxon>
        <taxon>Gunneridae</taxon>
        <taxon>Pentapetalae</taxon>
        <taxon>rosids</taxon>
        <taxon>fabids</taxon>
        <taxon>Fagales</taxon>
        <taxon>Myricaceae</taxon>
        <taxon>Morella</taxon>
    </lineage>
</organism>
<evidence type="ECO:0000313" key="2">
    <source>
        <dbReference type="EMBL" id="KAB1211561.1"/>
    </source>
</evidence>
<dbReference type="AlphaFoldDB" id="A0A6A1VFQ8"/>
<evidence type="ECO:0008006" key="4">
    <source>
        <dbReference type="Google" id="ProtNLM"/>
    </source>
</evidence>
<gene>
    <name evidence="2" type="ORF">CJ030_MR6G013303</name>
</gene>
<dbReference type="Proteomes" id="UP000516437">
    <property type="component" value="Chromosome 6"/>
</dbReference>
<sequence length="109" mass="11666">MAEETAKRGPFVALLLTLMILVLTTHCGASASIQLNGTSLNYHGRMEEPEPMFASEISRMLLAAGSIVYGAGNKDAVIKCGHKGYRSCLPDSTGHPLADCGTYKRDCPH</sequence>
<evidence type="ECO:0000313" key="3">
    <source>
        <dbReference type="Proteomes" id="UP000516437"/>
    </source>
</evidence>